<feature type="domain" description="Methyltransferase type 12" evidence="1">
    <location>
        <begin position="46"/>
        <end position="140"/>
    </location>
</feature>
<reference evidence="2 3" key="1">
    <citation type="submission" date="2017-09" db="EMBL/GenBank/DDBJ databases">
        <title>Depth-based differentiation of microbial function through sediment-hosted aquifers and enrichment of novel symbionts in the deep terrestrial subsurface.</title>
        <authorList>
            <person name="Probst A.J."/>
            <person name="Ladd B."/>
            <person name="Jarett J.K."/>
            <person name="Geller-Mcgrath D.E."/>
            <person name="Sieber C.M."/>
            <person name="Emerson J.B."/>
            <person name="Anantharaman K."/>
            <person name="Thomas B.C."/>
            <person name="Malmstrom R."/>
            <person name="Stieglmeier M."/>
            <person name="Klingl A."/>
            <person name="Woyke T."/>
            <person name="Ryan C.M."/>
            <person name="Banfield J.F."/>
        </authorList>
    </citation>
    <scope>NUCLEOTIDE SEQUENCE [LARGE SCALE GENOMIC DNA]</scope>
    <source>
        <strain evidence="2">CG10_big_fil_rev_8_21_14_0_10_37_15</strain>
    </source>
</reference>
<dbReference type="PANTHER" id="PTHR43861">
    <property type="entry name" value="TRANS-ACONITATE 2-METHYLTRANSFERASE-RELATED"/>
    <property type="match status" value="1"/>
</dbReference>
<protein>
    <recommendedName>
        <fullName evidence="1">Methyltransferase type 12 domain-containing protein</fullName>
    </recommendedName>
</protein>
<proteinExistence type="predicted"/>
<dbReference type="Gene3D" id="3.40.50.150">
    <property type="entry name" value="Vaccinia Virus protein VP39"/>
    <property type="match status" value="1"/>
</dbReference>
<sequence>MALNLYEMDPQIYDDYIDTEIEKINFNKVFELTKKIADKNESVEILDFCCGTGIFPRKWLTKLNNIKYLGVDVNSNFIKFAKEKLKDKQFSFVIEDSVTFKTEKKFDIVLATSSYHHIKDEQKRNFLKNIFSHLKNDGVLIVYEKIVNSFSDKIEAVESGTKFYLERIKYMMKTEKLSENQLFALFNEQYLTAIRHEEYKVDFQHFKDDVENCRMKIKEHIKLWPKEDLFHNDKVGDFVFLIVKS</sequence>
<dbReference type="AlphaFoldDB" id="A0A2H0R7X9"/>
<comment type="caution">
    <text evidence="2">The sequence shown here is derived from an EMBL/GenBank/DDBJ whole genome shotgun (WGS) entry which is preliminary data.</text>
</comment>
<dbReference type="EMBL" id="PCXP01000017">
    <property type="protein sequence ID" value="PIR41925.1"/>
    <property type="molecule type" value="Genomic_DNA"/>
</dbReference>
<dbReference type="SUPFAM" id="SSF53335">
    <property type="entry name" value="S-adenosyl-L-methionine-dependent methyltransferases"/>
    <property type="match status" value="1"/>
</dbReference>
<name>A0A2H0R7X9_9BACT</name>
<dbReference type="InterPro" id="IPR013217">
    <property type="entry name" value="Methyltransf_12"/>
</dbReference>
<dbReference type="CDD" id="cd02440">
    <property type="entry name" value="AdoMet_MTases"/>
    <property type="match status" value="1"/>
</dbReference>
<dbReference type="Proteomes" id="UP000230208">
    <property type="component" value="Unassembled WGS sequence"/>
</dbReference>
<evidence type="ECO:0000259" key="1">
    <source>
        <dbReference type="Pfam" id="PF08242"/>
    </source>
</evidence>
<dbReference type="Pfam" id="PF08242">
    <property type="entry name" value="Methyltransf_12"/>
    <property type="match status" value="1"/>
</dbReference>
<gene>
    <name evidence="2" type="ORF">COV30_01135</name>
</gene>
<accession>A0A2H0R7X9</accession>
<organism evidence="2 3">
    <name type="scientific">Candidatus Yanofskybacteria bacterium CG10_big_fil_rev_8_21_14_0_10_37_15</name>
    <dbReference type="NCBI Taxonomy" id="1975097"/>
    <lineage>
        <taxon>Bacteria</taxon>
        <taxon>Candidatus Yanofskyibacteriota</taxon>
    </lineage>
</organism>
<dbReference type="InterPro" id="IPR029063">
    <property type="entry name" value="SAM-dependent_MTases_sf"/>
</dbReference>
<evidence type="ECO:0000313" key="2">
    <source>
        <dbReference type="EMBL" id="PIR41925.1"/>
    </source>
</evidence>
<evidence type="ECO:0000313" key="3">
    <source>
        <dbReference type="Proteomes" id="UP000230208"/>
    </source>
</evidence>